<dbReference type="AlphaFoldDB" id="V6KXF4"/>
<dbReference type="GO" id="GO:0016301">
    <property type="term" value="F:kinase activity"/>
    <property type="evidence" value="ECO:0007669"/>
    <property type="project" value="InterPro"/>
</dbReference>
<dbReference type="HOGENOM" id="CLU_1926433_0_0_11"/>
<accession>V6KXF4</accession>
<dbReference type="GO" id="GO:0005524">
    <property type="term" value="F:ATP binding"/>
    <property type="evidence" value="ECO:0007669"/>
    <property type="project" value="InterPro"/>
</dbReference>
<gene>
    <name evidence="2" type="ORF">M878_00865</name>
</gene>
<dbReference type="InterPro" id="IPR002192">
    <property type="entry name" value="PPDK_AMP/ATP-bd"/>
</dbReference>
<dbReference type="SUPFAM" id="SSF56059">
    <property type="entry name" value="Glutathione synthetase ATP-binding domain-like"/>
    <property type="match status" value="1"/>
</dbReference>
<dbReference type="Pfam" id="PF01326">
    <property type="entry name" value="PPDK_N"/>
    <property type="match status" value="1"/>
</dbReference>
<evidence type="ECO:0000313" key="3">
    <source>
        <dbReference type="Proteomes" id="UP000017984"/>
    </source>
</evidence>
<dbReference type="Gene3D" id="3.30.470.20">
    <property type="entry name" value="ATP-grasp fold, B domain"/>
    <property type="match status" value="1"/>
</dbReference>
<feature type="domain" description="Pyruvate phosphate dikinase AMP/ATP-binding" evidence="1">
    <location>
        <begin position="28"/>
        <end position="108"/>
    </location>
</feature>
<dbReference type="PANTHER" id="PTHR43615:SF1">
    <property type="entry name" value="PPDK_N DOMAIN-CONTAINING PROTEIN"/>
    <property type="match status" value="1"/>
</dbReference>
<reference evidence="2 3" key="1">
    <citation type="journal article" date="2014" name="Genome Announc.">
        <title>Draft Genome Sequence of Streptomyces roseochromogenes subsp. oscitans DS 12.976, Producer of the Aminocoumarin Antibiotic Clorobiocin.</title>
        <authorList>
            <person name="Ruckert C."/>
            <person name="Kalinowski J."/>
            <person name="Heide L."/>
            <person name="Apel A.K."/>
        </authorList>
    </citation>
    <scope>NUCLEOTIDE SEQUENCE [LARGE SCALE GENOMIC DNA]</scope>
    <source>
        <strain evidence="2 3">DS 12.976</strain>
    </source>
</reference>
<evidence type="ECO:0000259" key="1">
    <source>
        <dbReference type="Pfam" id="PF01326"/>
    </source>
</evidence>
<sequence>MVSAAWARMVGSRSMGRAVSDAWKLPGSTITHRKLGTKKTRIERDHTRVVIREVEPADRERFCLTDDEVIRLADIGRKTADLLGGPQDIEWAITGSQIWILLARPVTSALPAGPPVAADITEGAKAARVRP</sequence>
<dbReference type="Proteomes" id="UP000017984">
    <property type="component" value="Chromosome"/>
</dbReference>
<dbReference type="EMBL" id="AWQX01000006">
    <property type="protein sequence ID" value="EST36678.1"/>
    <property type="molecule type" value="Genomic_DNA"/>
</dbReference>
<protein>
    <recommendedName>
        <fullName evidence="1">Pyruvate phosphate dikinase AMP/ATP-binding domain-containing protein</fullName>
    </recommendedName>
</protein>
<proteinExistence type="predicted"/>
<evidence type="ECO:0000313" key="2">
    <source>
        <dbReference type="EMBL" id="EST36678.1"/>
    </source>
</evidence>
<organism evidence="2 3">
    <name type="scientific">Streptomyces roseochromogenus subsp. oscitans DS 12.976</name>
    <dbReference type="NCBI Taxonomy" id="1352936"/>
    <lineage>
        <taxon>Bacteria</taxon>
        <taxon>Bacillati</taxon>
        <taxon>Actinomycetota</taxon>
        <taxon>Actinomycetes</taxon>
        <taxon>Kitasatosporales</taxon>
        <taxon>Streptomycetaceae</taxon>
        <taxon>Streptomyces</taxon>
    </lineage>
</organism>
<keyword evidence="3" id="KW-1185">Reference proteome</keyword>
<dbReference type="PATRIC" id="fig|1352936.5.peg.207"/>
<comment type="caution">
    <text evidence="2">The sequence shown here is derived from an EMBL/GenBank/DDBJ whole genome shotgun (WGS) entry which is preliminary data.</text>
</comment>
<dbReference type="STRING" id="1352936.M878_00865"/>
<name>V6KXF4_STRRC</name>
<dbReference type="InterPro" id="IPR051549">
    <property type="entry name" value="PEP_Utilizing_Enz"/>
</dbReference>
<dbReference type="PANTHER" id="PTHR43615">
    <property type="entry name" value="PHOSPHOENOLPYRUVATE SYNTHASE-RELATED"/>
    <property type="match status" value="1"/>
</dbReference>